<gene>
    <name evidence="1" type="ORF">HAX54_007453</name>
</gene>
<proteinExistence type="predicted"/>
<reference evidence="1 2" key="1">
    <citation type="journal article" date="2021" name="BMC Genomics">
        <title>Datura genome reveals duplications of psychoactive alkaloid biosynthetic genes and high mutation rate following tissue culture.</title>
        <authorList>
            <person name="Rajewski A."/>
            <person name="Carter-House D."/>
            <person name="Stajich J."/>
            <person name="Litt A."/>
        </authorList>
    </citation>
    <scope>NUCLEOTIDE SEQUENCE [LARGE SCALE GENOMIC DNA]</scope>
    <source>
        <strain evidence="1">AR-01</strain>
    </source>
</reference>
<dbReference type="PANTHER" id="PTHR15140">
    <property type="entry name" value="TUBULIN-SPECIFIC CHAPERONE E"/>
    <property type="match status" value="1"/>
</dbReference>
<keyword evidence="2" id="KW-1185">Reference proteome</keyword>
<feature type="non-terminal residue" evidence="1">
    <location>
        <position position="1"/>
    </location>
</feature>
<evidence type="ECO:0008006" key="3">
    <source>
        <dbReference type="Google" id="ProtNLM"/>
    </source>
</evidence>
<dbReference type="PANTHER" id="PTHR15140:SF39">
    <property type="entry name" value="LATE BLIGHT RESISTANCE PROTEIN HOMOLOG R1B-14"/>
    <property type="match status" value="1"/>
</dbReference>
<protein>
    <recommendedName>
        <fullName evidence="3">Disease resistance protein</fullName>
    </recommendedName>
</protein>
<evidence type="ECO:0000313" key="2">
    <source>
        <dbReference type="Proteomes" id="UP000823775"/>
    </source>
</evidence>
<dbReference type="Proteomes" id="UP000823775">
    <property type="component" value="Unassembled WGS sequence"/>
</dbReference>
<comment type="caution">
    <text evidence="1">The sequence shown here is derived from an EMBL/GenBank/DDBJ whole genome shotgun (WGS) entry which is preliminary data.</text>
</comment>
<sequence length="67" mass="7783">AFEGDEWKVKHSDFPKLKYSKLDNLNVAEWSVTDNAFPKLEPLVLTKCKRLAKILSHFEDVAISRKH</sequence>
<evidence type="ECO:0000313" key="1">
    <source>
        <dbReference type="EMBL" id="MCE3216673.1"/>
    </source>
</evidence>
<organism evidence="1 2">
    <name type="scientific">Datura stramonium</name>
    <name type="common">Jimsonweed</name>
    <name type="synonym">Common thornapple</name>
    <dbReference type="NCBI Taxonomy" id="4076"/>
    <lineage>
        <taxon>Eukaryota</taxon>
        <taxon>Viridiplantae</taxon>
        <taxon>Streptophyta</taxon>
        <taxon>Embryophyta</taxon>
        <taxon>Tracheophyta</taxon>
        <taxon>Spermatophyta</taxon>
        <taxon>Magnoliopsida</taxon>
        <taxon>eudicotyledons</taxon>
        <taxon>Gunneridae</taxon>
        <taxon>Pentapetalae</taxon>
        <taxon>asterids</taxon>
        <taxon>lamiids</taxon>
        <taxon>Solanales</taxon>
        <taxon>Solanaceae</taxon>
        <taxon>Solanoideae</taxon>
        <taxon>Datureae</taxon>
        <taxon>Datura</taxon>
    </lineage>
</organism>
<accession>A0ABS8WWT7</accession>
<dbReference type="EMBL" id="JACEIK010013819">
    <property type="protein sequence ID" value="MCE3216673.1"/>
    <property type="molecule type" value="Genomic_DNA"/>
</dbReference>
<name>A0ABS8WWT7_DATST</name>